<evidence type="ECO:0000256" key="1">
    <source>
        <dbReference type="ARBA" id="ARBA00022527"/>
    </source>
</evidence>
<proteinExistence type="predicted"/>
<dbReference type="FunFam" id="3.30.200.20:FF:000039">
    <property type="entry name" value="receptor-like protein kinase FERONIA"/>
    <property type="match status" value="1"/>
</dbReference>
<dbReference type="SMART" id="SM00220">
    <property type="entry name" value="S_TKc"/>
    <property type="match status" value="1"/>
</dbReference>
<dbReference type="SUPFAM" id="SSF56672">
    <property type="entry name" value="DNA/RNA polymerases"/>
    <property type="match status" value="1"/>
</dbReference>
<keyword evidence="11" id="KW-0675">Receptor</keyword>
<keyword evidence="6" id="KW-0067">ATP-binding</keyword>
<keyword evidence="4" id="KW-0064">Aspartyl protease</keyword>
<evidence type="ECO:0000259" key="9">
    <source>
        <dbReference type="PROSITE" id="PS50011"/>
    </source>
</evidence>
<dbReference type="GO" id="GO:0005524">
    <property type="term" value="F:ATP binding"/>
    <property type="evidence" value="ECO:0007669"/>
    <property type="project" value="UniProtKB-KW"/>
</dbReference>
<evidence type="ECO:0000256" key="5">
    <source>
        <dbReference type="ARBA" id="ARBA00022777"/>
    </source>
</evidence>
<dbReference type="Pfam" id="PF25597">
    <property type="entry name" value="SH3_retrovirus"/>
    <property type="match status" value="2"/>
</dbReference>
<dbReference type="InterPro" id="IPR013103">
    <property type="entry name" value="RVT_2"/>
</dbReference>
<feature type="domain" description="Protein kinase" evidence="9">
    <location>
        <begin position="24"/>
        <end position="295"/>
    </location>
</feature>
<feature type="compositionally biased region" description="Polar residues" evidence="8">
    <location>
        <begin position="1808"/>
        <end position="1818"/>
    </location>
</feature>
<dbReference type="SUPFAM" id="SSF56112">
    <property type="entry name" value="Protein kinase-like (PK-like)"/>
    <property type="match status" value="1"/>
</dbReference>
<dbReference type="InterPro" id="IPR057670">
    <property type="entry name" value="SH3_retrovirus"/>
</dbReference>
<dbReference type="InterPro" id="IPR001584">
    <property type="entry name" value="Integrase_cat-core"/>
</dbReference>
<dbReference type="Gene3D" id="1.10.510.10">
    <property type="entry name" value="Transferase(Phosphotransferase) domain 1"/>
    <property type="match status" value="1"/>
</dbReference>
<dbReference type="Pfam" id="PF22936">
    <property type="entry name" value="Pol_BBD"/>
    <property type="match status" value="1"/>
</dbReference>
<accession>A0A6L2L1X4</accession>
<dbReference type="GO" id="GO:0005886">
    <property type="term" value="C:plasma membrane"/>
    <property type="evidence" value="ECO:0007669"/>
    <property type="project" value="TreeGrafter"/>
</dbReference>
<dbReference type="GO" id="GO:0004190">
    <property type="term" value="F:aspartic-type endopeptidase activity"/>
    <property type="evidence" value="ECO:0007669"/>
    <property type="project" value="UniProtKB-KW"/>
</dbReference>
<feature type="compositionally biased region" description="Polar residues" evidence="8">
    <location>
        <begin position="1548"/>
        <end position="1558"/>
    </location>
</feature>
<dbReference type="GO" id="GO:0003676">
    <property type="term" value="F:nucleic acid binding"/>
    <property type="evidence" value="ECO:0007669"/>
    <property type="project" value="InterPro"/>
</dbReference>
<dbReference type="InterPro" id="IPR036397">
    <property type="entry name" value="RNaseH_sf"/>
</dbReference>
<feature type="region of interest" description="Disordered" evidence="8">
    <location>
        <begin position="1529"/>
        <end position="1558"/>
    </location>
</feature>
<dbReference type="PANTHER" id="PTHR27003:SF458">
    <property type="entry name" value="TOLL_INTERLEUKIN-1 RECEPTOR HOMOLOGY (TIR) DOMAIN, PROTEIN KINASE-LIKE DOMAIN PROTEIN-RELATED"/>
    <property type="match status" value="1"/>
</dbReference>
<dbReference type="Pfam" id="PF00069">
    <property type="entry name" value="Pkinase"/>
    <property type="match status" value="1"/>
</dbReference>
<protein>
    <submittedName>
        <fullName evidence="11">Receptor-like protein kinase ANXUR1</fullName>
    </submittedName>
</protein>
<dbReference type="InterPro" id="IPR025724">
    <property type="entry name" value="GAG-pre-integrase_dom"/>
</dbReference>
<dbReference type="Pfam" id="PF14223">
    <property type="entry name" value="Retrotran_gag_2"/>
    <property type="match status" value="1"/>
</dbReference>
<organism evidence="11">
    <name type="scientific">Tanacetum cinerariifolium</name>
    <name type="common">Dalmatian daisy</name>
    <name type="synonym">Chrysanthemum cinerariifolium</name>
    <dbReference type="NCBI Taxonomy" id="118510"/>
    <lineage>
        <taxon>Eukaryota</taxon>
        <taxon>Viridiplantae</taxon>
        <taxon>Streptophyta</taxon>
        <taxon>Embryophyta</taxon>
        <taxon>Tracheophyta</taxon>
        <taxon>Spermatophyta</taxon>
        <taxon>Magnoliopsida</taxon>
        <taxon>eudicotyledons</taxon>
        <taxon>Gunneridae</taxon>
        <taxon>Pentapetalae</taxon>
        <taxon>asterids</taxon>
        <taxon>campanulids</taxon>
        <taxon>Asterales</taxon>
        <taxon>Asteraceae</taxon>
        <taxon>Asteroideae</taxon>
        <taxon>Anthemideae</taxon>
        <taxon>Anthemidinae</taxon>
        <taxon>Tanacetum</taxon>
    </lineage>
</organism>
<dbReference type="EMBL" id="BKCJ010003464">
    <property type="protein sequence ID" value="GEU55249.1"/>
    <property type="molecule type" value="Genomic_DNA"/>
</dbReference>
<dbReference type="Gene3D" id="3.40.50.10140">
    <property type="entry name" value="Toll/interleukin-1 receptor homology (TIR) domain"/>
    <property type="match status" value="1"/>
</dbReference>
<dbReference type="InterPro" id="IPR043502">
    <property type="entry name" value="DNA/RNA_pol_sf"/>
</dbReference>
<dbReference type="InterPro" id="IPR045272">
    <property type="entry name" value="ANXUR1/2-like"/>
</dbReference>
<evidence type="ECO:0000256" key="6">
    <source>
        <dbReference type="ARBA" id="ARBA00022840"/>
    </source>
</evidence>
<dbReference type="Gene3D" id="3.30.200.20">
    <property type="entry name" value="Phosphorylase Kinase, domain 1"/>
    <property type="match status" value="1"/>
</dbReference>
<evidence type="ECO:0000256" key="8">
    <source>
        <dbReference type="SAM" id="MobiDB-lite"/>
    </source>
</evidence>
<keyword evidence="2" id="KW-0808">Transferase</keyword>
<dbReference type="InterPro" id="IPR008271">
    <property type="entry name" value="Ser/Thr_kinase_AS"/>
</dbReference>
<dbReference type="InterPro" id="IPR054722">
    <property type="entry name" value="PolX-like_BBD"/>
</dbReference>
<dbReference type="GO" id="GO:0004714">
    <property type="term" value="F:transmembrane receptor protein tyrosine kinase activity"/>
    <property type="evidence" value="ECO:0007669"/>
    <property type="project" value="InterPro"/>
</dbReference>
<evidence type="ECO:0000256" key="2">
    <source>
        <dbReference type="ARBA" id="ARBA00022679"/>
    </source>
</evidence>
<comment type="caution">
    <text evidence="11">The sequence shown here is derived from an EMBL/GenBank/DDBJ whole genome shotgun (WGS) entry which is preliminary data.</text>
</comment>
<keyword evidence="4" id="KW-0378">Hydrolase</keyword>
<dbReference type="PANTHER" id="PTHR27003">
    <property type="entry name" value="OS07G0166700 PROTEIN"/>
    <property type="match status" value="1"/>
</dbReference>
<evidence type="ECO:0000256" key="3">
    <source>
        <dbReference type="ARBA" id="ARBA00022741"/>
    </source>
</evidence>
<keyword evidence="7" id="KW-0175">Coiled coil</keyword>
<dbReference type="PROSITE" id="PS50011">
    <property type="entry name" value="PROTEIN_KINASE_DOM"/>
    <property type="match status" value="1"/>
</dbReference>
<evidence type="ECO:0000256" key="4">
    <source>
        <dbReference type="ARBA" id="ARBA00022750"/>
    </source>
</evidence>
<evidence type="ECO:0000259" key="10">
    <source>
        <dbReference type="PROSITE" id="PS50994"/>
    </source>
</evidence>
<dbReference type="Pfam" id="PF07727">
    <property type="entry name" value="RVT_2"/>
    <property type="match status" value="2"/>
</dbReference>
<dbReference type="SUPFAM" id="SSF53098">
    <property type="entry name" value="Ribonuclease H-like"/>
    <property type="match status" value="1"/>
</dbReference>
<dbReference type="GO" id="GO:0004674">
    <property type="term" value="F:protein serine/threonine kinase activity"/>
    <property type="evidence" value="ECO:0007669"/>
    <property type="project" value="UniProtKB-KW"/>
</dbReference>
<keyword evidence="3" id="KW-0547">Nucleotide-binding</keyword>
<dbReference type="GO" id="GO:0009506">
    <property type="term" value="C:plasmodesma"/>
    <property type="evidence" value="ECO:0007669"/>
    <property type="project" value="TreeGrafter"/>
</dbReference>
<dbReference type="InterPro" id="IPR011009">
    <property type="entry name" value="Kinase-like_dom_sf"/>
</dbReference>
<evidence type="ECO:0000313" key="11">
    <source>
        <dbReference type="EMBL" id="GEU55249.1"/>
    </source>
</evidence>
<evidence type="ECO:0000256" key="7">
    <source>
        <dbReference type="SAM" id="Coils"/>
    </source>
</evidence>
<keyword evidence="5 11" id="KW-0418">Kinase</keyword>
<dbReference type="GO" id="GO:0015074">
    <property type="term" value="P:DNA integration"/>
    <property type="evidence" value="ECO:0007669"/>
    <property type="project" value="InterPro"/>
</dbReference>
<reference evidence="11" key="1">
    <citation type="journal article" date="2019" name="Sci. Rep.">
        <title>Draft genome of Tanacetum cinerariifolium, the natural source of mosquito coil.</title>
        <authorList>
            <person name="Yamashiro T."/>
            <person name="Shiraishi A."/>
            <person name="Satake H."/>
            <person name="Nakayama K."/>
        </authorList>
    </citation>
    <scope>NUCLEOTIDE SEQUENCE</scope>
</reference>
<dbReference type="PROSITE" id="PS50994">
    <property type="entry name" value="INTEGRASE"/>
    <property type="match status" value="1"/>
</dbReference>
<feature type="coiled-coil region" evidence="7">
    <location>
        <begin position="1137"/>
        <end position="1164"/>
    </location>
</feature>
<keyword evidence="4" id="KW-0645">Protease</keyword>
<dbReference type="Gene3D" id="3.30.420.10">
    <property type="entry name" value="Ribonuclease H-like superfamily/Ribonuclease H"/>
    <property type="match status" value="1"/>
</dbReference>
<feature type="domain" description="Integrase catalytic" evidence="10">
    <location>
        <begin position="722"/>
        <end position="819"/>
    </location>
</feature>
<feature type="region of interest" description="Disordered" evidence="8">
    <location>
        <begin position="522"/>
        <end position="547"/>
    </location>
</feature>
<dbReference type="PROSITE" id="PS00108">
    <property type="entry name" value="PROTEIN_KINASE_ST"/>
    <property type="match status" value="1"/>
</dbReference>
<dbReference type="Pfam" id="PF13976">
    <property type="entry name" value="gag_pre-integrs"/>
    <property type="match status" value="2"/>
</dbReference>
<dbReference type="InterPro" id="IPR035897">
    <property type="entry name" value="Toll_tir_struct_dom_sf"/>
</dbReference>
<keyword evidence="1" id="KW-0723">Serine/threonine-protein kinase</keyword>
<feature type="region of interest" description="Disordered" evidence="8">
    <location>
        <begin position="1804"/>
        <end position="1830"/>
    </location>
</feature>
<dbReference type="InterPro" id="IPR000719">
    <property type="entry name" value="Prot_kinase_dom"/>
</dbReference>
<gene>
    <name evidence="11" type="ORF">Tci_027227</name>
</gene>
<sequence length="2214" mass="250460">MSFLTEVEHLQIPLQDIYSATSNFSEKNFIASGGFGKVYQGQSDKLGMVAIKRLDRKHEQGDREFMMEIALLSTYKHENIVSLVGFSNKDGEKILVYKHERNGSLDKYLHRKDLTWIQCLQICIDAAHGLKYLHHNVGLQHRIIHLDIKSSNILLDENWRAKISDFGLSKVGPANVQHTFLISQACGTIGYIDPEYLDTGVLTKESDVYSFGVVLFKVLCGRPARVMDERQYLNTLAQIHYEKETLVELIPSDFLKQINTASLSTFSKIAYKCLRKHRQDRPTMTLVVEELEEALNYQLASSGSGPIVHNFVEHREENNLTHSDMRIQQTRLPTSSFSHSTLASSKSWSHNVFLSFRGEDDIRGQVVKAIFYGVDSLLQMPEEIQNYGEAISKLELMNDRKVGSWRNAMMNASNLSGWVPKYFANGFEQKSLANKLQLKDRLYTFRMKPRTSVQDHLDEFNTILIDLKNLDVDIDDEDKAVLLVISLPASYKHFKEIMLYGNRETLSFDDVKSALLSKQKYDDDVEPEGGEGLVARGRSKGNNEKKPEKAAEVAIAKGDSGGDVYLAIDTEKYRDELIVDSGCTIHDHYGGLTAPDLKRNLISLSTLEANECTIVYSTAGVATSKASLDDSKLWHYRLGHMGEKGMKNLAKKGLIKVSCNLEFCEHCVFGKQKRVSFSPGIHRTRDALDYIHFDLRGPSPVTSRGGKRYTLTIIDDFSRKIKKLRTDNGLEFCGESFNALCRKYGIARHHTLVKTPQQNGVAERMNRTIMEKVRCMLSHANLDKDFWVEAATTVTYLINRSSHRSLDGNIPEILWSGNCVDYSNLRVFGCLVYAHVNEGKLVPCAVKCIFLGYSSGVKGYRVWCPDPKYRKIIHSRDVTFNEDVIISSGKDFVLPNNVDKIIQKVKDGILGVESNRYKARYVVRGFDQREGIDFNEVFSLVVRHTSIRVLLSIVALQDLELKQLDVKTTFLHGYLKEEIYVEQPEGFKVPGKEDHVCRLKKSLYGLKQSPRQCCKPVPTPLAPYFKLSSHECPKYEEDKEDIIRVKDLQESKDPQVPVAPTTAEQRLARKNKLKARGTLLMALLDKHQLKFNTHKDAKTLMGEIEKRFGGNTETKKVQKTLLKQQYENFTGSSSESLDQIHDRVQKLISQLKILRRNKTYLKEQSLDDLFNILKIYEDEVKSSSSVSTSTQNIAFVSSSNTDSTNEPVSAATSVSVSAKIHVSTLPNVDSLSNALIYLFFASQSNSPQLDKDDLKQIDANDLEEMDLKWKMAMLTVRARRFLQRTVRNLGANGPTSMGFDMSKVESITRVFKQMRNLPTMLSWISLLQVLFLTMSDDYLSSGSDESLPPSPIYDRYQSGNGYHDVPPPYTGTFMPPKPDLVFNNAPNDVKIDHPTFNVKISPTKPDNDLSHTHRPSAPIIEDWVSDSKDESETKTPQNVPSFVLSTKQVKYPRPSVQHVATSIPTANSKTAIPKPTSNGKRRNRKACFMGKSLDYLIKDSVLSQSKLVPITTVRPVTTAVPKLSVTRPRHAKTVVTKTNSPPRRHINRSPSPKASNFSPKVTVVKAPMVNAAQGVQGKWEWKPNCPILDHGNPQHALKDKGVIDSGCSRYMTRNMSYLSDFEELNGGYVTFGGNPKGGKISGKGKIRTGKLDFDDVYFVKELKFNLFIVSQMYDKKNSVLFTDTDCLVLSPEFKLPDENQVLLKVPRETICTMLGHINFKTMNKLVKGNLVRGLPSKVFKNDNICVACKKGKQHRASYSLGKFDGKVDEGFLVGYSVSSKAFRVFNSRTRIVQETLHVNFLENKPNVAGNQSNPSAGVQEQFDSKKAGEESDQQYVLFPVWSSDITYFDDEDDVGAEADFNNLETSITVSPILTTRVHKDHPVTQIIGDLSLAMQTRSMTRVAKDQGGLSQINNDDFHTCVFACFLSQEEPKRVHHAFKDSSWIQAMQEELLQFKMQKVWVLVDLPHGKRDIGTKWVFRNKKDERGIVVRNKARLVTQGHTQEEGIDYEEVFPPVARMKAIRLFLAYASFMGFMVYQMDVKSAFLYETIEEEVYVCQPLGFEDPDYPDKIYVDDIIFGSTNKDLCKPFEKLMKDKFQMSSMGELTFFLGLQVKQKKDRIFISQDKYVAKILRKFRLTDGKSASTPIDTEKPLLKDLDAEDVDVHTYRSMIGSLMYLTSSRPDIMFAVCQTVVTTSFTEAEYVAATNCCAQVLWI</sequence>
<dbReference type="InterPro" id="IPR012337">
    <property type="entry name" value="RNaseH-like_sf"/>
</dbReference>
<name>A0A6L2L1X4_TANCI</name>